<organism evidence="1 2">
    <name type="scientific">Lactuca saligna</name>
    <name type="common">Willowleaf lettuce</name>
    <dbReference type="NCBI Taxonomy" id="75948"/>
    <lineage>
        <taxon>Eukaryota</taxon>
        <taxon>Viridiplantae</taxon>
        <taxon>Streptophyta</taxon>
        <taxon>Embryophyta</taxon>
        <taxon>Tracheophyta</taxon>
        <taxon>Spermatophyta</taxon>
        <taxon>Magnoliopsida</taxon>
        <taxon>eudicotyledons</taxon>
        <taxon>Gunneridae</taxon>
        <taxon>Pentapetalae</taxon>
        <taxon>asterids</taxon>
        <taxon>campanulids</taxon>
        <taxon>Asterales</taxon>
        <taxon>Asteraceae</taxon>
        <taxon>Cichorioideae</taxon>
        <taxon>Cichorieae</taxon>
        <taxon>Lactucinae</taxon>
        <taxon>Lactuca</taxon>
    </lineage>
</organism>
<protein>
    <recommendedName>
        <fullName evidence="3">F-box domain-containing protein</fullName>
    </recommendedName>
</protein>
<dbReference type="AlphaFoldDB" id="A0AA35YS65"/>
<keyword evidence="2" id="KW-1185">Reference proteome</keyword>
<accession>A0AA35YS65</accession>
<dbReference type="PANTHER" id="PTHR34223">
    <property type="entry name" value="OS11G0201299 PROTEIN"/>
    <property type="match status" value="1"/>
</dbReference>
<evidence type="ECO:0008006" key="3">
    <source>
        <dbReference type="Google" id="ProtNLM"/>
    </source>
</evidence>
<name>A0AA35YS65_LACSI</name>
<proteinExistence type="predicted"/>
<dbReference type="EMBL" id="OX465080">
    <property type="protein sequence ID" value="CAI9279261.1"/>
    <property type="molecule type" value="Genomic_DNA"/>
</dbReference>
<evidence type="ECO:0000313" key="2">
    <source>
        <dbReference type="Proteomes" id="UP001177003"/>
    </source>
</evidence>
<dbReference type="PANTHER" id="PTHR34223:SF118">
    <property type="entry name" value="F-BOX DOMAIN, LEUCINE-RICH REPEAT DOMAIN SUPERFAMILY, F-BOX-LIKE DOMAIN SUPERFAMILY"/>
    <property type="match status" value="1"/>
</dbReference>
<evidence type="ECO:0000313" key="1">
    <source>
        <dbReference type="EMBL" id="CAI9279261.1"/>
    </source>
</evidence>
<dbReference type="InterPro" id="IPR053197">
    <property type="entry name" value="F-box_SCFL_complex_component"/>
</dbReference>
<sequence length="388" mass="45765">MVKRKPMIVDDINIDKEPMDNNDRITRLPNDVIHYMYSLMDTRSIVQSSALSRRWIHKWRSHPYLNFETLPFTNKKFPKFMHRFLSNRKNDAEIVTIDFRSTSIRLSLLKEVISYAMSHITQKINIEYPSLILTRRGGFDLSLFRSHFLQDLCLNIDFELFKTPNLTWDLPVLTTLHLERVSFMLYPTDNKSLDLFSTFSNLKNLVLVNCQLWRVNTFYITSSKLENLRLNVFHHSCQFVISAPKLSSFTYDRMDHLCLLLTSDFNSLENVVFRTIYDNRSIGEQQKNVEFMINIFHQMCNTKFLTLNTATLKFLSSFPELLESKVSPFVRLQTLTLNEMPPSSVDLADIISYFRSCVPDRLFFVEYYPELSSILDMKSIEKIIIRFS</sequence>
<dbReference type="InterPro" id="IPR036047">
    <property type="entry name" value="F-box-like_dom_sf"/>
</dbReference>
<dbReference type="SUPFAM" id="SSF81383">
    <property type="entry name" value="F-box domain"/>
    <property type="match status" value="1"/>
</dbReference>
<reference evidence="1" key="1">
    <citation type="submission" date="2023-04" db="EMBL/GenBank/DDBJ databases">
        <authorList>
            <person name="Vijverberg K."/>
            <person name="Xiong W."/>
            <person name="Schranz E."/>
        </authorList>
    </citation>
    <scope>NUCLEOTIDE SEQUENCE</scope>
</reference>
<gene>
    <name evidence="1" type="ORF">LSALG_LOCUS19072</name>
</gene>
<dbReference type="Proteomes" id="UP001177003">
    <property type="component" value="Chromosome 4"/>
</dbReference>